<dbReference type="InterPro" id="IPR013552">
    <property type="entry name" value="Thioester_dom"/>
</dbReference>
<keyword evidence="2" id="KW-0472">Membrane</keyword>
<keyword evidence="2" id="KW-0812">Transmembrane</keyword>
<dbReference type="EMBL" id="BAAALT010000012">
    <property type="protein sequence ID" value="GAA1786901.1"/>
    <property type="molecule type" value="Genomic_DNA"/>
</dbReference>
<gene>
    <name evidence="5" type="ORF">GCM10009682_06240</name>
</gene>
<evidence type="ECO:0000256" key="3">
    <source>
        <dbReference type="SAM" id="SignalP"/>
    </source>
</evidence>
<keyword evidence="6" id="KW-1185">Reference proteome</keyword>
<evidence type="ECO:0000259" key="4">
    <source>
        <dbReference type="Pfam" id="PF08341"/>
    </source>
</evidence>
<feature type="transmembrane region" description="Helical" evidence="2">
    <location>
        <begin position="387"/>
        <end position="407"/>
    </location>
</feature>
<dbReference type="Proteomes" id="UP001500218">
    <property type="component" value="Unassembled WGS sequence"/>
</dbReference>
<sequence>MRRAHHWTVATVLLTTVGAAVTLTAGPALAAASSNATSVVRAADPPPFPRTLKLTGAVSQVQTTATIGPATFNPLRGYPTAVTTRSWTPARSPDGTALKAGIYSATTGTGESIMLYCADATTATSPGVNYRISAVRTATTPNLGYVGTIIMNNYPITDAPASLSSTANKAAAVQLAIWFFTNRLVVDATSPLRAATEAIVNQALRRGPLTNAGVPDLMLNGPARGYVGRANGPFTMRGGVGDIIISSSGGTLFRDAAGTRPIANGSVISSSTPIYLKAGEEGRITIRARGAARVPAGAEVVYAPTTQQPGQVTAQIALYQTMVMASWTQQQAEDTMAVMMSTPVSSSVPGAAQGSVTKTPQSASNQAGAAAGAGTLPVTPAGERAPVGAMLIASGLLIGLGAAAVAAGRRRRATP</sequence>
<feature type="region of interest" description="Disordered" evidence="1">
    <location>
        <begin position="347"/>
        <end position="368"/>
    </location>
</feature>
<keyword evidence="3" id="KW-0732">Signal</keyword>
<name>A0ABP4XNV2_9ACTN</name>
<keyword evidence="2" id="KW-1133">Transmembrane helix</keyword>
<accession>A0ABP4XNV2</accession>
<evidence type="ECO:0000313" key="5">
    <source>
        <dbReference type="EMBL" id="GAA1786901.1"/>
    </source>
</evidence>
<feature type="chain" id="PRO_5046969569" description="Thioester domain-containing protein" evidence="3">
    <location>
        <begin position="31"/>
        <end position="415"/>
    </location>
</feature>
<comment type="caution">
    <text evidence="5">The sequence shown here is derived from an EMBL/GenBank/DDBJ whole genome shotgun (WGS) entry which is preliminary data.</text>
</comment>
<evidence type="ECO:0000313" key="6">
    <source>
        <dbReference type="Proteomes" id="UP001500218"/>
    </source>
</evidence>
<feature type="signal peptide" evidence="3">
    <location>
        <begin position="1"/>
        <end position="30"/>
    </location>
</feature>
<feature type="domain" description="Thioester" evidence="4">
    <location>
        <begin position="115"/>
        <end position="203"/>
    </location>
</feature>
<reference evidence="6" key="1">
    <citation type="journal article" date="2019" name="Int. J. Syst. Evol. Microbiol.">
        <title>The Global Catalogue of Microorganisms (GCM) 10K type strain sequencing project: providing services to taxonomists for standard genome sequencing and annotation.</title>
        <authorList>
            <consortium name="The Broad Institute Genomics Platform"/>
            <consortium name="The Broad Institute Genome Sequencing Center for Infectious Disease"/>
            <person name="Wu L."/>
            <person name="Ma J."/>
        </authorList>
    </citation>
    <scope>NUCLEOTIDE SEQUENCE [LARGE SCALE GENOMIC DNA]</scope>
    <source>
        <strain evidence="6">JCM 13250</strain>
    </source>
</reference>
<dbReference type="Pfam" id="PF08341">
    <property type="entry name" value="TED"/>
    <property type="match status" value="1"/>
</dbReference>
<evidence type="ECO:0000256" key="1">
    <source>
        <dbReference type="SAM" id="MobiDB-lite"/>
    </source>
</evidence>
<protein>
    <recommendedName>
        <fullName evidence="4">Thioester domain-containing protein</fullName>
    </recommendedName>
</protein>
<evidence type="ECO:0000256" key="2">
    <source>
        <dbReference type="SAM" id="Phobius"/>
    </source>
</evidence>
<organism evidence="5 6">
    <name type="scientific">Luedemannella flava</name>
    <dbReference type="NCBI Taxonomy" id="349316"/>
    <lineage>
        <taxon>Bacteria</taxon>
        <taxon>Bacillati</taxon>
        <taxon>Actinomycetota</taxon>
        <taxon>Actinomycetes</taxon>
        <taxon>Micromonosporales</taxon>
        <taxon>Micromonosporaceae</taxon>
        <taxon>Luedemannella</taxon>
    </lineage>
</organism>
<proteinExistence type="predicted"/>
<feature type="compositionally biased region" description="Polar residues" evidence="1">
    <location>
        <begin position="354"/>
        <end position="366"/>
    </location>
</feature>